<evidence type="ECO:0000259" key="5">
    <source>
        <dbReference type="SMART" id="SM00562"/>
    </source>
</evidence>
<reference evidence="6 7" key="1">
    <citation type="journal article" date="2018" name="BMC Genomics">
        <title>Genomic comparison of Trypanosoma conorhini and Trypanosoma rangeli to Trypanosoma cruzi strains of high and low virulence.</title>
        <authorList>
            <person name="Bradwell K.R."/>
            <person name="Koparde V.N."/>
            <person name="Matveyev A.V."/>
            <person name="Serrano M.G."/>
            <person name="Alves J.M."/>
            <person name="Parikh H."/>
            <person name="Huang B."/>
            <person name="Lee V."/>
            <person name="Espinosa-Alvarez O."/>
            <person name="Ortiz P.A."/>
            <person name="Costa-Martins A.G."/>
            <person name="Teixeira M.M."/>
            <person name="Buck G.A."/>
        </authorList>
    </citation>
    <scope>NUCLEOTIDE SEQUENCE [LARGE SCALE GENOMIC DNA]</scope>
    <source>
        <strain evidence="6 7">025E</strain>
    </source>
</reference>
<keyword evidence="6" id="KW-0418">Kinase</keyword>
<comment type="caution">
    <text evidence="3">Lacks conserved residue(s) required for the propagation of feature annotation.</text>
</comment>
<dbReference type="SMART" id="SM00562">
    <property type="entry name" value="NDK"/>
    <property type="match status" value="1"/>
</dbReference>
<dbReference type="PANTHER" id="PTHR43109">
    <property type="entry name" value="NUCLEOSIDE DIPHOSPHATE KINASE 7"/>
    <property type="match status" value="1"/>
</dbReference>
<dbReference type="GO" id="GO:0005879">
    <property type="term" value="C:axonemal microtubule"/>
    <property type="evidence" value="ECO:0007669"/>
    <property type="project" value="TreeGrafter"/>
</dbReference>
<dbReference type="RefSeq" id="XP_029232391.1">
    <property type="nucleotide sequence ID" value="XM_029367499.1"/>
</dbReference>
<dbReference type="InterPro" id="IPR034907">
    <property type="entry name" value="NDK-like_dom"/>
</dbReference>
<proteinExistence type="inferred from homology"/>
<dbReference type="GeneID" id="40314170"/>
<dbReference type="Pfam" id="PF00334">
    <property type="entry name" value="NDK"/>
    <property type="match status" value="1"/>
</dbReference>
<accession>A0A3R7LF54</accession>
<gene>
    <name evidence="6" type="ORF">Tco025E_00559</name>
</gene>
<dbReference type="Gene3D" id="3.30.70.141">
    <property type="entry name" value="Nucleoside diphosphate kinase-like domain"/>
    <property type="match status" value="1"/>
</dbReference>
<dbReference type="PROSITE" id="PS51374">
    <property type="entry name" value="NDPK_LIKE"/>
    <property type="match status" value="1"/>
</dbReference>
<dbReference type="AlphaFoldDB" id="A0A3R7LF54"/>
<feature type="compositionally biased region" description="Polar residues" evidence="4">
    <location>
        <begin position="83"/>
        <end position="92"/>
    </location>
</feature>
<feature type="compositionally biased region" description="Low complexity" evidence="4">
    <location>
        <begin position="114"/>
        <end position="136"/>
    </location>
</feature>
<dbReference type="GO" id="GO:0004550">
    <property type="term" value="F:nucleoside diphosphate kinase activity"/>
    <property type="evidence" value="ECO:0007669"/>
    <property type="project" value="UniProtKB-EC"/>
</dbReference>
<evidence type="ECO:0000313" key="7">
    <source>
        <dbReference type="Proteomes" id="UP000284403"/>
    </source>
</evidence>
<keyword evidence="7" id="KW-1185">Reference proteome</keyword>
<evidence type="ECO:0000256" key="4">
    <source>
        <dbReference type="SAM" id="MobiDB-lite"/>
    </source>
</evidence>
<evidence type="ECO:0000256" key="1">
    <source>
        <dbReference type="ARBA" id="ARBA00004496"/>
    </source>
</evidence>
<name>A0A3R7LF54_9TRYP</name>
<keyword evidence="2" id="KW-0963">Cytoplasm</keyword>
<protein>
    <submittedName>
        <fullName evidence="6">Putative nucleoside diphosphate kinase</fullName>
        <ecNumber evidence="6">2.7.4.6</ecNumber>
    </submittedName>
</protein>
<evidence type="ECO:0000256" key="3">
    <source>
        <dbReference type="PROSITE-ProRule" id="PRU00706"/>
    </source>
</evidence>
<comment type="caution">
    <text evidence="6">The sequence shown here is derived from an EMBL/GenBank/DDBJ whole genome shotgun (WGS) entry which is preliminary data.</text>
</comment>
<feature type="domain" description="Nucleoside diphosphate kinase-like" evidence="5">
    <location>
        <begin position="14"/>
        <end position="315"/>
    </location>
</feature>
<organism evidence="6 7">
    <name type="scientific">Trypanosoma conorhini</name>
    <dbReference type="NCBI Taxonomy" id="83891"/>
    <lineage>
        <taxon>Eukaryota</taxon>
        <taxon>Discoba</taxon>
        <taxon>Euglenozoa</taxon>
        <taxon>Kinetoplastea</taxon>
        <taxon>Metakinetoplastina</taxon>
        <taxon>Trypanosomatida</taxon>
        <taxon>Trypanosomatidae</taxon>
        <taxon>Trypanosoma</taxon>
    </lineage>
</organism>
<comment type="subcellular location">
    <subcellularLocation>
        <location evidence="1">Cytoplasm</location>
    </subcellularLocation>
</comment>
<evidence type="ECO:0000256" key="2">
    <source>
        <dbReference type="ARBA" id="ARBA00022490"/>
    </source>
</evidence>
<keyword evidence="6" id="KW-0808">Transferase</keyword>
<dbReference type="InterPro" id="IPR036850">
    <property type="entry name" value="NDK-like_dom_sf"/>
</dbReference>
<feature type="compositionally biased region" description="Basic and acidic residues" evidence="4">
    <location>
        <begin position="190"/>
        <end position="210"/>
    </location>
</feature>
<evidence type="ECO:0000313" key="6">
    <source>
        <dbReference type="EMBL" id="RNF27185.1"/>
    </source>
</evidence>
<feature type="region of interest" description="Disordered" evidence="4">
    <location>
        <begin position="171"/>
        <end position="210"/>
    </location>
</feature>
<dbReference type="PANTHER" id="PTHR43109:SF1">
    <property type="entry name" value="NUCLEOSIDE DIPHOSPHATE KINASE-LIKE DOMAIN-CONTAINING PROTEIN"/>
    <property type="match status" value="1"/>
</dbReference>
<sequence>MYIGASKPHTTLVVEHTFLLCKPDAEQHHRYILQTVSDAGFQVMAKSFIITPALAEELASTFPSVRRRRYAERGGVDKIFSGPKSTPLNDNTFLPRRRKGTAERGRPSRGGGEAAFAAGGEEGGNSNSGRSSASSGAGAGDIKRHRSQETHQGIIAEILRLTSRHAEDEGVNAGLPNVADEQRAANGSERAQDGGRRDSRMQQEQKPERRLATGVVLKNTMIEVMSYKELLKEHVRHLAFGGTCLAVELSRHNAVEKLLEIVGPENPMDARRAAPYSLRARLGTDLVRNAVYAASNLAEASHCISVVFGFSTRYSTADVRAHTAMPEAGGVKNDEQISGVPAIVRPYCKLVSVACHPSHRGPVKPAAVLRIEETNPQAHVSYYTGEPGPGQAREKGEADGNARRGQPGDSEAWKQKAEQLEQRLAQEQMELMTRAKLLRARELDLLLREHALEKATRNVIAPARPIEARAEPQLFPRTLSGSVEEPMGRGRLSPSVVLGQQPFSPQNKLGATPLHQSLLEPRSPLPRLSAADALTATARGMLPVIEAEDVSLLVTTPVRLRALYVALKHYSENGELTRKEVLALYDRSPAVQLLWMDDHRNFFWRYVELHTEEPVAFDSFVSVLMFLLKQ</sequence>
<feature type="region of interest" description="Disordered" evidence="4">
    <location>
        <begin position="380"/>
        <end position="413"/>
    </location>
</feature>
<dbReference type="EC" id="2.7.4.6" evidence="6"/>
<dbReference type="EMBL" id="MKKU01000013">
    <property type="protein sequence ID" value="RNF27185.1"/>
    <property type="molecule type" value="Genomic_DNA"/>
</dbReference>
<feature type="region of interest" description="Disordered" evidence="4">
    <location>
        <begin position="76"/>
        <end position="150"/>
    </location>
</feature>
<feature type="compositionally biased region" description="Basic and acidic residues" evidence="4">
    <location>
        <begin position="392"/>
        <end position="402"/>
    </location>
</feature>
<dbReference type="OrthoDB" id="2162449at2759"/>
<comment type="similarity">
    <text evidence="3">Belongs to the NDK family.</text>
</comment>
<dbReference type="Proteomes" id="UP000284403">
    <property type="component" value="Unassembled WGS sequence"/>
</dbReference>
<dbReference type="SUPFAM" id="SSF54919">
    <property type="entry name" value="Nucleoside diphosphate kinase, NDK"/>
    <property type="match status" value="1"/>
</dbReference>